<feature type="region of interest" description="Disordered" evidence="1">
    <location>
        <begin position="1"/>
        <end position="30"/>
    </location>
</feature>
<gene>
    <name evidence="2" type="ORF">NCI01_15310</name>
</gene>
<dbReference type="RefSeq" id="WP_254182366.1">
    <property type="nucleotide sequence ID" value="NZ_JANARS010000006.1"/>
</dbReference>
<evidence type="ECO:0008006" key="4">
    <source>
        <dbReference type="Google" id="ProtNLM"/>
    </source>
</evidence>
<proteinExistence type="predicted"/>
<dbReference type="EMBL" id="JANARS010000006">
    <property type="protein sequence ID" value="MCP3423171.1"/>
    <property type="molecule type" value="Genomic_DNA"/>
</dbReference>
<evidence type="ECO:0000256" key="1">
    <source>
        <dbReference type="SAM" id="MobiDB-lite"/>
    </source>
</evidence>
<accession>A0ABT1L2V6</accession>
<protein>
    <recommendedName>
        <fullName evidence="4">Copper chaperone PCu(A)C</fullName>
    </recommendedName>
</protein>
<dbReference type="SUPFAM" id="SSF110087">
    <property type="entry name" value="DR1885-like metal-binding protein"/>
    <property type="match status" value="1"/>
</dbReference>
<reference evidence="2 3" key="1">
    <citation type="submission" date="2022-06" db="EMBL/GenBank/DDBJ databases">
        <authorList>
            <person name="So Y."/>
        </authorList>
    </citation>
    <scope>NUCLEOTIDE SEQUENCE [LARGE SCALE GENOMIC DNA]</scope>
    <source>
        <strain evidence="2 3">STR3</strain>
    </source>
</reference>
<dbReference type="Proteomes" id="UP001204524">
    <property type="component" value="Unassembled WGS sequence"/>
</dbReference>
<dbReference type="InterPro" id="IPR036182">
    <property type="entry name" value="PCuAC_sf"/>
</dbReference>
<evidence type="ECO:0000313" key="3">
    <source>
        <dbReference type="Proteomes" id="UP001204524"/>
    </source>
</evidence>
<organism evidence="2 3">
    <name type="scientific">Nocardioides pinisoli</name>
    <dbReference type="NCBI Taxonomy" id="2950279"/>
    <lineage>
        <taxon>Bacteria</taxon>
        <taxon>Bacillati</taxon>
        <taxon>Actinomycetota</taxon>
        <taxon>Actinomycetes</taxon>
        <taxon>Propionibacteriales</taxon>
        <taxon>Nocardioidaceae</taxon>
        <taxon>Nocardioides</taxon>
    </lineage>
</organism>
<keyword evidence="3" id="KW-1185">Reference proteome</keyword>
<comment type="caution">
    <text evidence="2">The sequence shown here is derived from an EMBL/GenBank/DDBJ whole genome shotgun (WGS) entry which is preliminary data.</text>
</comment>
<sequence>MTIGRDGRRARMRASPAGNHGCMVEPPRTRRPARRLPAMLAALLLAGLTACADPEIETQPSIGQVESTESMKALGMALVTNGEGAARLVGTLVNSGDDTDRLVGVDVDPTIESYDIVIADGPIVLPPDEPVTLARDAQMTVFSDQFVPGFRAELRLVFANSAPIATTVPVETQTGPYAEVEVLEPIDGDISPE</sequence>
<name>A0ABT1L2V6_9ACTN</name>
<evidence type="ECO:0000313" key="2">
    <source>
        <dbReference type="EMBL" id="MCP3423171.1"/>
    </source>
</evidence>